<keyword evidence="3" id="KW-1185">Reference proteome</keyword>
<accession>A0AAD7CF25</accession>
<dbReference type="Pfam" id="PF00651">
    <property type="entry name" value="BTB"/>
    <property type="match status" value="1"/>
</dbReference>
<dbReference type="Proteomes" id="UP001221142">
    <property type="component" value="Unassembled WGS sequence"/>
</dbReference>
<comment type="caution">
    <text evidence="2">The sequence shown here is derived from an EMBL/GenBank/DDBJ whole genome shotgun (WGS) entry which is preliminary data.</text>
</comment>
<evidence type="ECO:0000259" key="1">
    <source>
        <dbReference type="PROSITE" id="PS50097"/>
    </source>
</evidence>
<feature type="domain" description="BTB" evidence="1">
    <location>
        <begin position="21"/>
        <end position="90"/>
    </location>
</feature>
<dbReference type="GO" id="GO:0003729">
    <property type="term" value="F:mRNA binding"/>
    <property type="evidence" value="ECO:0007669"/>
    <property type="project" value="InterPro"/>
</dbReference>
<dbReference type="InterPro" id="IPR000210">
    <property type="entry name" value="BTB/POZ_dom"/>
</dbReference>
<dbReference type="EMBL" id="JARKIF010000002">
    <property type="protein sequence ID" value="KAJ7647018.1"/>
    <property type="molecule type" value="Genomic_DNA"/>
</dbReference>
<dbReference type="InterPro" id="IPR012933">
    <property type="entry name" value="HicA_mRNA_interferase"/>
</dbReference>
<gene>
    <name evidence="2" type="ORF">FB45DRAFT_892118</name>
</gene>
<dbReference type="AlphaFoldDB" id="A0AAD7CF25"/>
<dbReference type="Gene3D" id="3.30.710.10">
    <property type="entry name" value="Potassium Channel Kv1.1, Chain A"/>
    <property type="match status" value="1"/>
</dbReference>
<dbReference type="InterPro" id="IPR011333">
    <property type="entry name" value="SKP1/BTB/POZ_sf"/>
</dbReference>
<dbReference type="PROSITE" id="PS50097">
    <property type="entry name" value="BTB"/>
    <property type="match status" value="1"/>
</dbReference>
<organism evidence="2 3">
    <name type="scientific">Roridomyces roridus</name>
    <dbReference type="NCBI Taxonomy" id="1738132"/>
    <lineage>
        <taxon>Eukaryota</taxon>
        <taxon>Fungi</taxon>
        <taxon>Dikarya</taxon>
        <taxon>Basidiomycota</taxon>
        <taxon>Agaricomycotina</taxon>
        <taxon>Agaricomycetes</taxon>
        <taxon>Agaricomycetidae</taxon>
        <taxon>Agaricales</taxon>
        <taxon>Marasmiineae</taxon>
        <taxon>Mycenaceae</taxon>
        <taxon>Roridomyces</taxon>
    </lineage>
</organism>
<reference evidence="2" key="1">
    <citation type="submission" date="2023-03" db="EMBL/GenBank/DDBJ databases">
        <title>Massive genome expansion in bonnet fungi (Mycena s.s.) driven by repeated elements and novel gene families across ecological guilds.</title>
        <authorList>
            <consortium name="Lawrence Berkeley National Laboratory"/>
            <person name="Harder C.B."/>
            <person name="Miyauchi S."/>
            <person name="Viragh M."/>
            <person name="Kuo A."/>
            <person name="Thoen E."/>
            <person name="Andreopoulos B."/>
            <person name="Lu D."/>
            <person name="Skrede I."/>
            <person name="Drula E."/>
            <person name="Henrissat B."/>
            <person name="Morin E."/>
            <person name="Kohler A."/>
            <person name="Barry K."/>
            <person name="LaButti K."/>
            <person name="Morin E."/>
            <person name="Salamov A."/>
            <person name="Lipzen A."/>
            <person name="Mereny Z."/>
            <person name="Hegedus B."/>
            <person name="Baldrian P."/>
            <person name="Stursova M."/>
            <person name="Weitz H."/>
            <person name="Taylor A."/>
            <person name="Grigoriev I.V."/>
            <person name="Nagy L.G."/>
            <person name="Martin F."/>
            <person name="Kauserud H."/>
        </authorList>
    </citation>
    <scope>NUCLEOTIDE SEQUENCE</scope>
    <source>
        <strain evidence="2">9284</strain>
    </source>
</reference>
<name>A0AAD7CF25_9AGAR</name>
<proteinExistence type="predicted"/>
<sequence>MTFRDALPPFSRESADEFGSSDLILRSSDSVDFHTHKTLLAFASPIFRELVASPSPTHPLIEAVDAREGTAVIQLSEPSDALCQLLLLCYPQAVIGAFGRNLDGLCDAYGAAEKYKIPGGKPAVKAAISKYVEDEPYRVYAIACHLELPDLAKSAALETLDDYFLPTDGEYDSPEFAHITAAKLLQLRAFHVQCGVNAANIVKGIASAQTYDAKGSEAARPWWILEGHQGNCGPTIEQDTHRSPAPWFRAHMATVGEVVKSRPNGAAAAQAVLDYTNTLRDISKCGRCCQDSAEHMATLAERVRQLVEDSNTKTVRATQFVKDKSWFSGLSKRTATSMHQLLRTSEDETRGMASMKWDVFVKLMTDMGFQYVPSTSGSSVRFDPPNPQDVPITFHKPYPDSTIHPIMLREFAKKLKKSYGWIEADFLAAST</sequence>
<protein>
    <recommendedName>
        <fullName evidence="1">BTB domain-containing protein</fullName>
    </recommendedName>
</protein>
<evidence type="ECO:0000313" key="3">
    <source>
        <dbReference type="Proteomes" id="UP001221142"/>
    </source>
</evidence>
<evidence type="ECO:0000313" key="2">
    <source>
        <dbReference type="EMBL" id="KAJ7647018.1"/>
    </source>
</evidence>
<dbReference type="Pfam" id="PF07927">
    <property type="entry name" value="HicA_toxin"/>
    <property type="match status" value="1"/>
</dbReference>